<evidence type="ECO:0000313" key="2">
    <source>
        <dbReference type="EMBL" id="KAK9825112.1"/>
    </source>
</evidence>
<dbReference type="AlphaFoldDB" id="A0AAW1QUE3"/>
<comment type="caution">
    <text evidence="2">The sequence shown here is derived from an EMBL/GenBank/DDBJ whole genome shotgun (WGS) entry which is preliminary data.</text>
</comment>
<name>A0AAW1QUE3_9CHLO</name>
<evidence type="ECO:0000313" key="3">
    <source>
        <dbReference type="Proteomes" id="UP001438707"/>
    </source>
</evidence>
<keyword evidence="3" id="KW-1185">Reference proteome</keyword>
<evidence type="ECO:0000256" key="1">
    <source>
        <dbReference type="SAM" id="MobiDB-lite"/>
    </source>
</evidence>
<proteinExistence type="predicted"/>
<gene>
    <name evidence="2" type="ORF">WJX74_009974</name>
</gene>
<protein>
    <submittedName>
        <fullName evidence="2">Uncharacterized protein</fullName>
    </submittedName>
</protein>
<organism evidence="2 3">
    <name type="scientific">Apatococcus lobatus</name>
    <dbReference type="NCBI Taxonomy" id="904363"/>
    <lineage>
        <taxon>Eukaryota</taxon>
        <taxon>Viridiplantae</taxon>
        <taxon>Chlorophyta</taxon>
        <taxon>core chlorophytes</taxon>
        <taxon>Trebouxiophyceae</taxon>
        <taxon>Chlorellales</taxon>
        <taxon>Chlorellaceae</taxon>
        <taxon>Apatococcus</taxon>
    </lineage>
</organism>
<dbReference type="Proteomes" id="UP001438707">
    <property type="component" value="Unassembled WGS sequence"/>
</dbReference>
<dbReference type="EMBL" id="JALJOS010000026">
    <property type="protein sequence ID" value="KAK9825112.1"/>
    <property type="molecule type" value="Genomic_DNA"/>
</dbReference>
<feature type="region of interest" description="Disordered" evidence="1">
    <location>
        <begin position="1"/>
        <end position="30"/>
    </location>
</feature>
<reference evidence="2 3" key="1">
    <citation type="journal article" date="2024" name="Nat. Commun.">
        <title>Phylogenomics reveals the evolutionary origins of lichenization in chlorophyte algae.</title>
        <authorList>
            <person name="Puginier C."/>
            <person name="Libourel C."/>
            <person name="Otte J."/>
            <person name="Skaloud P."/>
            <person name="Haon M."/>
            <person name="Grisel S."/>
            <person name="Petersen M."/>
            <person name="Berrin J.G."/>
            <person name="Delaux P.M."/>
            <person name="Dal Grande F."/>
            <person name="Keller J."/>
        </authorList>
    </citation>
    <scope>NUCLEOTIDE SEQUENCE [LARGE SCALE GENOMIC DNA]</scope>
    <source>
        <strain evidence="2 3">SAG 2145</strain>
    </source>
</reference>
<accession>A0AAW1QUE3</accession>
<sequence>MDPSSEPVISMQQKPMDQAATPVRKQARRKDKAVRMALKQQEDAGMQASGSAAMQLPAVPGAQAVAVPLTVGPNIDVSLPYRWPRITDYNQLPDLLSEWEDGILYATGEKKTVPFKTLERGMAEGKQAVPWRNTDRKPFHEKKLFIYTILHAEQPKDFVALLQSQAEQQKGKGPKQRGKPPSLYACAKRILERDHSSLILQKAAPFEQDILHWELSDICKAHAGL</sequence>